<evidence type="ECO:0000313" key="4">
    <source>
        <dbReference type="EMBL" id="UXP30962.1"/>
    </source>
</evidence>
<evidence type="ECO:0000256" key="2">
    <source>
        <dbReference type="ARBA" id="ARBA00023163"/>
    </source>
</evidence>
<dbReference type="Pfam" id="PF01965">
    <property type="entry name" value="DJ-1_PfpI"/>
    <property type="match status" value="1"/>
</dbReference>
<dbReference type="Pfam" id="PF12833">
    <property type="entry name" value="HTH_18"/>
    <property type="match status" value="1"/>
</dbReference>
<reference evidence="4" key="1">
    <citation type="submission" date="2022-09" db="EMBL/GenBank/DDBJ databases">
        <title>Comparative genomics and taxonomic characterization of three novel marine species of genus Reichenbachiella exhibiting antioxidant and polysaccharide degradation activities.</title>
        <authorList>
            <person name="Muhammad N."/>
            <person name="Lee Y.-J."/>
            <person name="Ko J."/>
            <person name="Kim S.-G."/>
        </authorList>
    </citation>
    <scope>NUCLEOTIDE SEQUENCE</scope>
    <source>
        <strain evidence="4">BKB1-1</strain>
    </source>
</reference>
<evidence type="ECO:0000259" key="3">
    <source>
        <dbReference type="PROSITE" id="PS01124"/>
    </source>
</evidence>
<dbReference type="InterPro" id="IPR029062">
    <property type="entry name" value="Class_I_gatase-like"/>
</dbReference>
<protein>
    <submittedName>
        <fullName evidence="4">Helix-turn-helix domain-containing protein</fullName>
    </submittedName>
</protein>
<dbReference type="EMBL" id="CP106679">
    <property type="protein sequence ID" value="UXP30962.1"/>
    <property type="molecule type" value="Genomic_DNA"/>
</dbReference>
<dbReference type="Gene3D" id="3.40.50.880">
    <property type="match status" value="1"/>
</dbReference>
<evidence type="ECO:0000313" key="5">
    <source>
        <dbReference type="Proteomes" id="UP001065174"/>
    </source>
</evidence>
<dbReference type="PANTHER" id="PTHR43130">
    <property type="entry name" value="ARAC-FAMILY TRANSCRIPTIONAL REGULATOR"/>
    <property type="match status" value="1"/>
</dbReference>
<dbReference type="Gene3D" id="1.10.10.60">
    <property type="entry name" value="Homeodomain-like"/>
    <property type="match status" value="2"/>
</dbReference>
<organism evidence="4 5">
    <name type="scientific">Reichenbachiella agarivorans</name>
    <dbReference type="NCBI Taxonomy" id="2979464"/>
    <lineage>
        <taxon>Bacteria</taxon>
        <taxon>Pseudomonadati</taxon>
        <taxon>Bacteroidota</taxon>
        <taxon>Cytophagia</taxon>
        <taxon>Cytophagales</taxon>
        <taxon>Reichenbachiellaceae</taxon>
        <taxon>Reichenbachiella</taxon>
    </lineage>
</organism>
<dbReference type="SUPFAM" id="SSF46689">
    <property type="entry name" value="Homeodomain-like"/>
    <property type="match status" value="2"/>
</dbReference>
<dbReference type="SMART" id="SM00342">
    <property type="entry name" value="HTH_ARAC"/>
    <property type="match status" value="1"/>
</dbReference>
<keyword evidence="5" id="KW-1185">Reference proteome</keyword>
<proteinExistence type="predicted"/>
<dbReference type="RefSeq" id="WP_262308408.1">
    <property type="nucleotide sequence ID" value="NZ_CP106679.1"/>
</dbReference>
<dbReference type="InterPro" id="IPR002818">
    <property type="entry name" value="DJ-1/PfpI"/>
</dbReference>
<dbReference type="CDD" id="cd03138">
    <property type="entry name" value="GATase1_AraC_2"/>
    <property type="match status" value="1"/>
</dbReference>
<sequence length="331" mass="37625">MKHISILVPEGDTSLSNLEATYKMFTMTNGHLARVGQSQRFDVHLVGLTKRNQLSNGIFRIHPDTTIDEVSKTDLIIIPAIHGDIHTVLKLNQAFIPWIVGQYAKGAEVASLCIGAFLLAKTGLLDGKNCATHWLMTKEFRDMYPDVNLVDDKIITDEQGIYTSGGAYSSLNLNLYLIEKFVNRDMAILSSKIFEIDINRHSQSPFIIFKGQKDHEDEVVVQAQEYIETHFAEKISIDELCDRFSTGRRTFERRFKKATSNTIVEYLQRVRVEAAKKLLESDRAGVNQVMYEVGYTDTKAFRELFKKIAGMSPLDYRNRYCKQAVMNPTIG</sequence>
<accession>A0ABY6CKB9</accession>
<evidence type="ECO:0000256" key="1">
    <source>
        <dbReference type="ARBA" id="ARBA00023015"/>
    </source>
</evidence>
<dbReference type="InterPro" id="IPR018060">
    <property type="entry name" value="HTH_AraC"/>
</dbReference>
<gene>
    <name evidence="4" type="ORF">N6H18_11435</name>
</gene>
<dbReference type="Proteomes" id="UP001065174">
    <property type="component" value="Chromosome"/>
</dbReference>
<keyword evidence="2" id="KW-0804">Transcription</keyword>
<dbReference type="InterPro" id="IPR052158">
    <property type="entry name" value="INH-QAR"/>
</dbReference>
<dbReference type="PANTHER" id="PTHR43130:SF3">
    <property type="entry name" value="HTH-TYPE TRANSCRIPTIONAL REGULATOR RV1931C"/>
    <property type="match status" value="1"/>
</dbReference>
<keyword evidence="1" id="KW-0805">Transcription regulation</keyword>
<dbReference type="InterPro" id="IPR009057">
    <property type="entry name" value="Homeodomain-like_sf"/>
</dbReference>
<feature type="domain" description="HTH araC/xylS-type" evidence="3">
    <location>
        <begin position="221"/>
        <end position="319"/>
    </location>
</feature>
<name>A0ABY6CKB9_9BACT</name>
<dbReference type="SUPFAM" id="SSF52317">
    <property type="entry name" value="Class I glutamine amidotransferase-like"/>
    <property type="match status" value="1"/>
</dbReference>
<dbReference type="PROSITE" id="PS01124">
    <property type="entry name" value="HTH_ARAC_FAMILY_2"/>
    <property type="match status" value="1"/>
</dbReference>